<reference evidence="2" key="1">
    <citation type="submission" date="2016-06" db="EMBL/GenBank/DDBJ databases">
        <title>Parallel loss of symbiosis genes in relatives of nitrogen-fixing non-legume Parasponia.</title>
        <authorList>
            <person name="Van Velzen R."/>
            <person name="Holmer R."/>
            <person name="Bu F."/>
            <person name="Rutten L."/>
            <person name="Van Zeijl A."/>
            <person name="Liu W."/>
            <person name="Santuari L."/>
            <person name="Cao Q."/>
            <person name="Sharma T."/>
            <person name="Shen D."/>
            <person name="Roswanjaya Y."/>
            <person name="Wardhani T."/>
            <person name="Kalhor M.S."/>
            <person name="Jansen J."/>
            <person name="Van den Hoogen J."/>
            <person name="Gungor B."/>
            <person name="Hartog M."/>
            <person name="Hontelez J."/>
            <person name="Verver J."/>
            <person name="Yang W.-C."/>
            <person name="Schijlen E."/>
            <person name="Repin R."/>
            <person name="Schilthuizen M."/>
            <person name="Schranz E."/>
            <person name="Heidstra R."/>
            <person name="Miyata K."/>
            <person name="Fedorova E."/>
            <person name="Kohlen W."/>
            <person name="Bisseling T."/>
            <person name="Smit S."/>
            <person name="Geurts R."/>
        </authorList>
    </citation>
    <scope>NUCLEOTIDE SEQUENCE [LARGE SCALE GENOMIC DNA]</scope>
    <source>
        <strain evidence="2">cv. RG33-2</strain>
    </source>
</reference>
<gene>
    <name evidence="1" type="ORF">TorRG33x02_013610</name>
</gene>
<keyword evidence="2" id="KW-1185">Reference proteome</keyword>
<comment type="caution">
    <text evidence="1">The sequence shown here is derived from an EMBL/GenBank/DDBJ whole genome shotgun (WGS) entry which is preliminary data.</text>
</comment>
<organism evidence="1 2">
    <name type="scientific">Trema orientale</name>
    <name type="common">Charcoal tree</name>
    <name type="synonym">Celtis orientalis</name>
    <dbReference type="NCBI Taxonomy" id="63057"/>
    <lineage>
        <taxon>Eukaryota</taxon>
        <taxon>Viridiplantae</taxon>
        <taxon>Streptophyta</taxon>
        <taxon>Embryophyta</taxon>
        <taxon>Tracheophyta</taxon>
        <taxon>Spermatophyta</taxon>
        <taxon>Magnoliopsida</taxon>
        <taxon>eudicotyledons</taxon>
        <taxon>Gunneridae</taxon>
        <taxon>Pentapetalae</taxon>
        <taxon>rosids</taxon>
        <taxon>fabids</taxon>
        <taxon>Rosales</taxon>
        <taxon>Cannabaceae</taxon>
        <taxon>Trema</taxon>
    </lineage>
</organism>
<proteinExistence type="predicted"/>
<dbReference type="InParanoid" id="A0A2P5FZR7"/>
<dbReference type="OrthoDB" id="10395186at2759"/>
<accession>A0A2P5FZR7</accession>
<name>A0A2P5FZR7_TREOI</name>
<dbReference type="Proteomes" id="UP000237000">
    <property type="component" value="Unassembled WGS sequence"/>
</dbReference>
<dbReference type="AlphaFoldDB" id="A0A2P5FZR7"/>
<sequence length="78" mass="9712">MSHEKKKHRERRYREQHWERRRNSHIRAGMKSFVFSHPHLNFLKNKRKEVFFLFHEKSGSYYAKASKQSYTKTVFINL</sequence>
<protein>
    <submittedName>
        <fullName evidence="1">Uncharacterized protein</fullName>
    </submittedName>
</protein>
<evidence type="ECO:0000313" key="2">
    <source>
        <dbReference type="Proteomes" id="UP000237000"/>
    </source>
</evidence>
<evidence type="ECO:0000313" key="1">
    <source>
        <dbReference type="EMBL" id="POO03300.1"/>
    </source>
</evidence>
<dbReference type="EMBL" id="JXTC01000003">
    <property type="protein sequence ID" value="POO03300.1"/>
    <property type="molecule type" value="Genomic_DNA"/>
</dbReference>